<organism evidence="2 3">
    <name type="scientific">Gadus morhua</name>
    <name type="common">Atlantic cod</name>
    <dbReference type="NCBI Taxonomy" id="8049"/>
    <lineage>
        <taxon>Eukaryota</taxon>
        <taxon>Metazoa</taxon>
        <taxon>Chordata</taxon>
        <taxon>Craniata</taxon>
        <taxon>Vertebrata</taxon>
        <taxon>Euteleostomi</taxon>
        <taxon>Actinopterygii</taxon>
        <taxon>Neopterygii</taxon>
        <taxon>Teleostei</taxon>
        <taxon>Neoteleostei</taxon>
        <taxon>Acanthomorphata</taxon>
        <taxon>Zeiogadaria</taxon>
        <taxon>Gadariae</taxon>
        <taxon>Gadiformes</taxon>
        <taxon>Gadoidei</taxon>
        <taxon>Gadidae</taxon>
        <taxon>Gadus</taxon>
    </lineage>
</organism>
<dbReference type="GO" id="GO:0008168">
    <property type="term" value="F:methyltransferase activity"/>
    <property type="evidence" value="ECO:0007669"/>
    <property type="project" value="InterPro"/>
</dbReference>
<proteinExistence type="predicted"/>
<dbReference type="GeneTree" id="ENSGT01120000271821"/>
<dbReference type="SUPFAM" id="SSF56672">
    <property type="entry name" value="DNA/RNA polymerases"/>
    <property type="match status" value="1"/>
</dbReference>
<keyword evidence="3" id="KW-1185">Reference proteome</keyword>
<dbReference type="InterPro" id="IPR043502">
    <property type="entry name" value="DNA/RNA_pol_sf"/>
</dbReference>
<dbReference type="Ensembl" id="ENSGMOT00000031312.1">
    <property type="protein sequence ID" value="ENSGMOP00000023478.1"/>
    <property type="gene ID" value="ENSGMOG00000033890.1"/>
</dbReference>
<reference evidence="2" key="2">
    <citation type="submission" date="2025-09" db="UniProtKB">
        <authorList>
            <consortium name="Ensembl"/>
        </authorList>
    </citation>
    <scope>IDENTIFICATION</scope>
</reference>
<dbReference type="PROSITE" id="PS50878">
    <property type="entry name" value="RT_POL"/>
    <property type="match status" value="1"/>
</dbReference>
<dbReference type="Pfam" id="PF00078">
    <property type="entry name" value="RVT_1"/>
    <property type="match status" value="1"/>
</dbReference>
<protein>
    <recommendedName>
        <fullName evidence="1">Reverse transcriptase domain-containing protein</fullName>
    </recommendedName>
</protein>
<dbReference type="AlphaFoldDB" id="A0A8C4ZWX9"/>
<dbReference type="Proteomes" id="UP000694546">
    <property type="component" value="Chromosome 4"/>
</dbReference>
<dbReference type="PANTHER" id="PTHR47510">
    <property type="entry name" value="REVERSE TRANSCRIPTASE DOMAIN-CONTAINING PROTEIN"/>
    <property type="match status" value="1"/>
</dbReference>
<dbReference type="InterPro" id="IPR015095">
    <property type="entry name" value="AlkB_hom8_N"/>
</dbReference>
<dbReference type="InterPro" id="IPR000477">
    <property type="entry name" value="RT_dom"/>
</dbReference>
<sequence length="473" mass="52966">MDTAFQVTHAQVLRALKQVNPHKAMGPDGVHPRVLKACGEQLVGVYADIFNLSLSQAVVPRVFKSSIIIPVPKKPNSSTLNDLRPVALTSAPMRCLEKLVLTHINDTVSDTVDPSQFAYRPNRSVDDAVAIALHHTLQHLDNSRTYVRMIFLDYSSAYNTIRPGKLIGKLTDLGVPTPTCNWILDFLIERPQVVRVGRRGSAELIVSTGSPQGCCLSPKLFTLYTHDCASTHDNTIVIKYADDTTILGLIKGGDESGYRSVIEDILIYGEENDLILNVAKTREVIADFRRSPAPLQPLTIQGTEVERVDNHRFLGLQVMSDLSWSLNTAATVKKAQQRLYFIRLLRKSGLNQRPLTLAYSGLVESILTSGITVWYGNTTQAERMALQRVIKTAERITGTTLPSMDFIYSQRCRKRAVRIIRDSLHPAHPLLNKKHCKYRLRHSRADSVITHTTRFFNSFFPATVRLMALTENI</sequence>
<reference evidence="2" key="1">
    <citation type="submission" date="2025-08" db="UniProtKB">
        <authorList>
            <consortium name="Ensembl"/>
        </authorList>
    </citation>
    <scope>IDENTIFICATION</scope>
</reference>
<feature type="domain" description="Reverse transcriptase" evidence="1">
    <location>
        <begin position="52"/>
        <end position="318"/>
    </location>
</feature>
<evidence type="ECO:0000313" key="2">
    <source>
        <dbReference type="Ensembl" id="ENSGMOP00000023478.1"/>
    </source>
</evidence>
<dbReference type="GO" id="GO:0016706">
    <property type="term" value="F:2-oxoglutarate-dependent dioxygenase activity"/>
    <property type="evidence" value="ECO:0007669"/>
    <property type="project" value="InterPro"/>
</dbReference>
<dbReference type="PANTHER" id="PTHR47510:SF3">
    <property type="entry name" value="ENDO_EXONUCLEASE_PHOSPHATASE DOMAIN-CONTAINING PROTEIN"/>
    <property type="match status" value="1"/>
</dbReference>
<dbReference type="CDD" id="cd01650">
    <property type="entry name" value="RT_nLTR_like"/>
    <property type="match status" value="1"/>
</dbReference>
<name>A0A8C4ZWX9_GADMO</name>
<evidence type="ECO:0000313" key="3">
    <source>
        <dbReference type="Proteomes" id="UP000694546"/>
    </source>
</evidence>
<accession>A0A8C4ZWX9</accession>
<dbReference type="Pfam" id="PF09004">
    <property type="entry name" value="ALKBH8_N"/>
    <property type="match status" value="1"/>
</dbReference>
<evidence type="ECO:0000259" key="1">
    <source>
        <dbReference type="PROSITE" id="PS50878"/>
    </source>
</evidence>